<keyword evidence="1" id="KW-0812">Transmembrane</keyword>
<evidence type="ECO:0000313" key="3">
    <source>
        <dbReference type="Proteomes" id="UP000001110"/>
    </source>
</evidence>
<gene>
    <name evidence="2" type="ordered locus">Tmel_0172</name>
</gene>
<proteinExistence type="predicted"/>
<name>A6LJE8_THEM4</name>
<evidence type="ECO:0000313" key="2">
    <source>
        <dbReference type="EMBL" id="ABR30049.1"/>
    </source>
</evidence>
<evidence type="ECO:0000256" key="1">
    <source>
        <dbReference type="SAM" id="Phobius"/>
    </source>
</evidence>
<dbReference type="Proteomes" id="UP000001110">
    <property type="component" value="Chromosome"/>
</dbReference>
<feature type="transmembrane region" description="Helical" evidence="1">
    <location>
        <begin position="138"/>
        <end position="155"/>
    </location>
</feature>
<organism evidence="2 3">
    <name type="scientific">Thermosipho melanesiensis (strain DSM 12029 / CIP 104789 / BI429)</name>
    <dbReference type="NCBI Taxonomy" id="391009"/>
    <lineage>
        <taxon>Bacteria</taxon>
        <taxon>Thermotogati</taxon>
        <taxon>Thermotogota</taxon>
        <taxon>Thermotogae</taxon>
        <taxon>Thermotogales</taxon>
        <taxon>Fervidobacteriaceae</taxon>
        <taxon>Thermosipho</taxon>
    </lineage>
</organism>
<keyword evidence="1" id="KW-0472">Membrane</keyword>
<dbReference type="RefSeq" id="WP_012056410.1">
    <property type="nucleotide sequence ID" value="NC_009616.1"/>
</dbReference>
<dbReference type="AlphaFoldDB" id="A6LJE8"/>
<dbReference type="EMBL" id="CP000716">
    <property type="protein sequence ID" value="ABR30049.1"/>
    <property type="molecule type" value="Genomic_DNA"/>
</dbReference>
<reference evidence="2 3" key="1">
    <citation type="submission" date="2007-05" db="EMBL/GenBank/DDBJ databases">
        <title>Complete sequence of Thermosipho melanesiensis BI429.</title>
        <authorList>
            <consortium name="US DOE Joint Genome Institute"/>
            <person name="Copeland A."/>
            <person name="Lucas S."/>
            <person name="Lapidus A."/>
            <person name="Barry K."/>
            <person name="Glavina del Rio T."/>
            <person name="Dalin E."/>
            <person name="Tice H."/>
            <person name="Pitluck S."/>
            <person name="Chertkov O."/>
            <person name="Brettin T."/>
            <person name="Bruce D."/>
            <person name="Detter J.C."/>
            <person name="Han C."/>
            <person name="Schmutz J."/>
            <person name="Larimer F."/>
            <person name="Land M."/>
            <person name="Hauser L."/>
            <person name="Kyrpides N."/>
            <person name="Mikhailova N."/>
            <person name="Nelson K."/>
            <person name="Gogarten J.P."/>
            <person name="Noll K."/>
            <person name="Richardson P."/>
        </authorList>
    </citation>
    <scope>NUCLEOTIDE SEQUENCE [LARGE SCALE GENOMIC DNA]</scope>
    <source>
        <strain evidence="3">DSM 12029 / CIP 104789 / BI429</strain>
    </source>
</reference>
<keyword evidence="1" id="KW-1133">Transmembrane helix</keyword>
<reference evidence="2 3" key="2">
    <citation type="journal article" date="2009" name="Proc. Natl. Acad. Sci. U.S.A.">
        <title>On the chimeric nature, thermophilic origin, and phylogenetic placement of the Thermotogales.</title>
        <authorList>
            <person name="Zhaxybayeva O."/>
            <person name="Swithers K.S."/>
            <person name="Lapierre P."/>
            <person name="Fournier G.P."/>
            <person name="Bickhart D.M."/>
            <person name="DeBoy R.T."/>
            <person name="Nelson K.E."/>
            <person name="Nesbo C.L."/>
            <person name="Doolittle W.F."/>
            <person name="Gogarten J.P."/>
            <person name="Noll K.M."/>
        </authorList>
    </citation>
    <scope>NUCLEOTIDE SEQUENCE [LARGE SCALE GENOMIC DNA]</scope>
    <source>
        <strain evidence="3">DSM 12029 / CIP 104789 / BI429</strain>
    </source>
</reference>
<protein>
    <submittedName>
        <fullName evidence="2">Uncharacterized protein</fullName>
    </submittedName>
</protein>
<accession>A6LJE8</accession>
<dbReference type="STRING" id="391009.Tmel_0172"/>
<dbReference type="KEGG" id="tme:Tmel_0172"/>
<dbReference type="HOGENOM" id="CLU_1389647_0_0_0"/>
<sequence>MELKNKNILSSQNTWNFSINIIFNNNNNNNNNNFNYYSNKNISINNQINSLYFEFINALNDIKMTIYNLQIINAELNLIDYLTNNVSSPYEKFNLLIQKGYNLINFYSYIEQFNENMFKIKSWSEKIILEVKTMRCKGAFFILTIIISTFAFSMQDYELTFSTLSPSNISSIDAYKIEFAKFEPIENNIFIFYNKC</sequence>